<name>A0A0A9EFT1_ARUDO</name>
<protein>
    <submittedName>
        <fullName evidence="1">Uncharacterized protein</fullName>
    </submittedName>
</protein>
<sequence length="137" mass="15224">MPLPSKIFSLLADTLAEIQEQIGGGGGDDCEEDSDWEEVQNGDTGIPDDIIYSTSMPSNANPSVEHLNAMAKVFDEDDDGSYDDDLTKTDPLNEVKLSDFLTNIFVNLWDSDRQLFEYLCQGLSDLQRSAVENVLRK</sequence>
<reference evidence="1" key="2">
    <citation type="journal article" date="2015" name="Data Brief">
        <title>Shoot transcriptome of the giant reed, Arundo donax.</title>
        <authorList>
            <person name="Barrero R.A."/>
            <person name="Guerrero F.D."/>
            <person name="Moolhuijzen P."/>
            <person name="Goolsby J.A."/>
            <person name="Tidwell J."/>
            <person name="Bellgard S.E."/>
            <person name="Bellgard M.I."/>
        </authorList>
    </citation>
    <scope>NUCLEOTIDE SEQUENCE</scope>
    <source>
        <tissue evidence="1">Shoot tissue taken approximately 20 cm above the soil surface</tissue>
    </source>
</reference>
<accession>A0A0A9EFT1</accession>
<organism evidence="1">
    <name type="scientific">Arundo donax</name>
    <name type="common">Giant reed</name>
    <name type="synonym">Donax arundinaceus</name>
    <dbReference type="NCBI Taxonomy" id="35708"/>
    <lineage>
        <taxon>Eukaryota</taxon>
        <taxon>Viridiplantae</taxon>
        <taxon>Streptophyta</taxon>
        <taxon>Embryophyta</taxon>
        <taxon>Tracheophyta</taxon>
        <taxon>Spermatophyta</taxon>
        <taxon>Magnoliopsida</taxon>
        <taxon>Liliopsida</taxon>
        <taxon>Poales</taxon>
        <taxon>Poaceae</taxon>
        <taxon>PACMAD clade</taxon>
        <taxon>Arundinoideae</taxon>
        <taxon>Arundineae</taxon>
        <taxon>Arundo</taxon>
    </lineage>
</organism>
<proteinExistence type="predicted"/>
<dbReference type="AlphaFoldDB" id="A0A0A9EFT1"/>
<dbReference type="EMBL" id="GBRH01202993">
    <property type="protein sequence ID" value="JAD94902.1"/>
    <property type="molecule type" value="Transcribed_RNA"/>
</dbReference>
<evidence type="ECO:0000313" key="1">
    <source>
        <dbReference type="EMBL" id="JAD94902.1"/>
    </source>
</evidence>
<reference evidence="1" key="1">
    <citation type="submission" date="2014-09" db="EMBL/GenBank/DDBJ databases">
        <authorList>
            <person name="Magalhaes I.L.F."/>
            <person name="Oliveira U."/>
            <person name="Santos F.R."/>
            <person name="Vidigal T.H.D.A."/>
            <person name="Brescovit A.D."/>
            <person name="Santos A.J."/>
        </authorList>
    </citation>
    <scope>NUCLEOTIDE SEQUENCE</scope>
    <source>
        <tissue evidence="1">Shoot tissue taken approximately 20 cm above the soil surface</tissue>
    </source>
</reference>